<keyword evidence="4 7" id="KW-1133">Transmembrane helix</keyword>
<evidence type="ECO:0000313" key="9">
    <source>
        <dbReference type="EMBL" id="OIQ94035.1"/>
    </source>
</evidence>
<evidence type="ECO:0000256" key="1">
    <source>
        <dbReference type="ARBA" id="ARBA00004651"/>
    </source>
</evidence>
<feature type="domain" description="NADH:quinone oxidoreductase/Mrp antiporter transmembrane" evidence="8">
    <location>
        <begin position="134"/>
        <end position="416"/>
    </location>
</feature>
<evidence type="ECO:0000256" key="5">
    <source>
        <dbReference type="ARBA" id="ARBA00023002"/>
    </source>
</evidence>
<dbReference type="GO" id="GO:0016491">
    <property type="term" value="F:oxidoreductase activity"/>
    <property type="evidence" value="ECO:0007669"/>
    <property type="project" value="UniProtKB-KW"/>
</dbReference>
<feature type="transmembrane region" description="Helical" evidence="7">
    <location>
        <begin position="209"/>
        <end position="234"/>
    </location>
</feature>
<evidence type="ECO:0000259" key="8">
    <source>
        <dbReference type="Pfam" id="PF00361"/>
    </source>
</evidence>
<feature type="transmembrane region" description="Helical" evidence="7">
    <location>
        <begin position="38"/>
        <end position="61"/>
    </location>
</feature>
<feature type="transmembrane region" description="Helical" evidence="7">
    <location>
        <begin position="351"/>
        <end position="368"/>
    </location>
</feature>
<comment type="caution">
    <text evidence="9">The sequence shown here is derived from an EMBL/GenBank/DDBJ whole genome shotgun (WGS) entry which is preliminary data.</text>
</comment>
<dbReference type="PANTHER" id="PTHR42682">
    <property type="entry name" value="HYDROGENASE-4 COMPONENT F"/>
    <property type="match status" value="1"/>
</dbReference>
<feature type="transmembrane region" description="Helical" evidence="7">
    <location>
        <begin position="480"/>
        <end position="501"/>
    </location>
</feature>
<dbReference type="PRINTS" id="PR01437">
    <property type="entry name" value="NUOXDRDTASE4"/>
</dbReference>
<feature type="transmembrane region" description="Helical" evidence="7">
    <location>
        <begin position="167"/>
        <end position="189"/>
    </location>
</feature>
<dbReference type="InterPro" id="IPR003918">
    <property type="entry name" value="NADH_UbQ_OxRdtase"/>
</dbReference>
<feature type="transmembrane region" description="Helical" evidence="7">
    <location>
        <begin position="112"/>
        <end position="131"/>
    </location>
</feature>
<evidence type="ECO:0000256" key="3">
    <source>
        <dbReference type="ARBA" id="ARBA00022692"/>
    </source>
</evidence>
<feature type="transmembrane region" description="Helical" evidence="7">
    <location>
        <begin position="433"/>
        <end position="459"/>
    </location>
</feature>
<feature type="transmembrane region" description="Helical" evidence="7">
    <location>
        <begin position="647"/>
        <end position="666"/>
    </location>
</feature>
<evidence type="ECO:0000256" key="7">
    <source>
        <dbReference type="SAM" id="Phobius"/>
    </source>
</evidence>
<dbReference type="Pfam" id="PF00361">
    <property type="entry name" value="Proton_antipo_M"/>
    <property type="match status" value="1"/>
</dbReference>
<feature type="transmembrane region" description="Helical" evidence="7">
    <location>
        <begin position="81"/>
        <end position="105"/>
    </location>
</feature>
<comment type="subcellular location">
    <subcellularLocation>
        <location evidence="1">Cell membrane</location>
        <topology evidence="1">Multi-pass membrane protein</topology>
    </subcellularLocation>
</comment>
<feature type="transmembrane region" description="Helical" evidence="7">
    <location>
        <begin position="246"/>
        <end position="263"/>
    </location>
</feature>
<evidence type="ECO:0000256" key="6">
    <source>
        <dbReference type="ARBA" id="ARBA00023136"/>
    </source>
</evidence>
<evidence type="ECO:0000256" key="4">
    <source>
        <dbReference type="ARBA" id="ARBA00022989"/>
    </source>
</evidence>
<feature type="transmembrane region" description="Helical" evidence="7">
    <location>
        <begin position="531"/>
        <end position="552"/>
    </location>
</feature>
<accession>A0A1J5RX34</accession>
<keyword evidence="5 9" id="KW-0560">Oxidoreductase</keyword>
<dbReference type="AlphaFoldDB" id="A0A1J5RX34"/>
<feature type="transmembrane region" description="Helical" evidence="7">
    <location>
        <begin position="388"/>
        <end position="413"/>
    </location>
</feature>
<dbReference type="GO" id="GO:0042773">
    <property type="term" value="P:ATP synthesis coupled electron transport"/>
    <property type="evidence" value="ECO:0007669"/>
    <property type="project" value="InterPro"/>
</dbReference>
<dbReference type="EC" id="1.-.-.-" evidence="9"/>
<dbReference type="GO" id="GO:0005886">
    <property type="term" value="C:plasma membrane"/>
    <property type="evidence" value="ECO:0007669"/>
    <property type="project" value="UniProtKB-SubCell"/>
</dbReference>
<proteinExistence type="predicted"/>
<feature type="transmembrane region" description="Helical" evidence="7">
    <location>
        <begin position="137"/>
        <end position="155"/>
    </location>
</feature>
<protein>
    <submittedName>
        <fullName evidence="9">Hydrogenase-4 component B</fullName>
        <ecNumber evidence="9">1.-.-.-</ecNumber>
    </submittedName>
</protein>
<keyword evidence="2" id="KW-1003">Cell membrane</keyword>
<name>A0A1J5RX34_9ZZZZ</name>
<dbReference type="EMBL" id="MLJW01000195">
    <property type="protein sequence ID" value="OIQ94035.1"/>
    <property type="molecule type" value="Genomic_DNA"/>
</dbReference>
<evidence type="ECO:0000256" key="2">
    <source>
        <dbReference type="ARBA" id="ARBA00022475"/>
    </source>
</evidence>
<sequence length="667" mass="71151">MDAPLLLPVALGVVLGWGLIGLAGLLAPQSTRWIAHGVFPLGALGSAVLAGVGLLALFAPASSLTLPVGLPGLPMHLRLDALSGFFLFLLGASSIGISVFAAGYFRSGEGTAPGLLGLQYHIFLAAMAMVLLAADAYAFMLAWEVMALSSYFLVVSQHRLPEIRSAGFVYLLLAHLGAIALLLCFGVMMQGGGSGLTFEAMRQAHLSPAWATVAFGLAVAGFGAKAGLVPLHIWLPEAHPAAPSPVSALMSGVMLKTALYGLLRVSFDLLHAPLWWWGVPLLALGLFGALFGALFAAVQTDMKRLLAYSSIENIGIAFAALGLALVFHGIGLPALAALALAAMLYHVLNHAFFKSLLFLATGSVLHATRQRSLGRLGGLLRRMPWVGWTALVGTLAIAGLPPLNGFVAEWLLLQAFLFTPGISKPFFGMLIPLGAAVLVLTAAMAGYVMVKFYGVIFLGRAREPELEHAHDAGLLERCGLVWLAAGCVLLGLLPGLVLQAIDRVSLQLLGHGLGRTGNWTWLVPTSPQRAAYNPVVVLLVGLLVIGFTFWVTHRVFAGRTRRAEAWGCGATGMTPRMQDTAEGMGQPVRRLFAPFFQTRVDLPAPADVAPRYRVVVLDRFWAQLYTPLADAVLWLARQIGRIQQGRIAVYLFYSFITLLVLLMVVVR</sequence>
<feature type="transmembrane region" description="Helical" evidence="7">
    <location>
        <begin position="6"/>
        <end position="26"/>
    </location>
</feature>
<dbReference type="InterPro" id="IPR001750">
    <property type="entry name" value="ND/Mrp_TM"/>
</dbReference>
<dbReference type="GO" id="GO:0008137">
    <property type="term" value="F:NADH dehydrogenase (ubiquinone) activity"/>
    <property type="evidence" value="ECO:0007669"/>
    <property type="project" value="InterPro"/>
</dbReference>
<keyword evidence="6 7" id="KW-0472">Membrane</keyword>
<gene>
    <name evidence="9" type="primary">hyfB_18</name>
    <name evidence="9" type="ORF">GALL_240410</name>
</gene>
<reference evidence="9" key="1">
    <citation type="submission" date="2016-10" db="EMBL/GenBank/DDBJ databases">
        <title>Sequence of Gallionella enrichment culture.</title>
        <authorList>
            <person name="Poehlein A."/>
            <person name="Muehling M."/>
            <person name="Daniel R."/>
        </authorList>
    </citation>
    <scope>NUCLEOTIDE SEQUENCE</scope>
</reference>
<organism evidence="9">
    <name type="scientific">mine drainage metagenome</name>
    <dbReference type="NCBI Taxonomy" id="410659"/>
    <lineage>
        <taxon>unclassified sequences</taxon>
        <taxon>metagenomes</taxon>
        <taxon>ecological metagenomes</taxon>
    </lineage>
</organism>
<feature type="transmembrane region" description="Helical" evidence="7">
    <location>
        <begin position="275"/>
        <end position="298"/>
    </location>
</feature>
<dbReference type="NCBIfam" id="NF005086">
    <property type="entry name" value="PRK06521.1"/>
    <property type="match status" value="1"/>
</dbReference>
<keyword evidence="3 7" id="KW-0812">Transmembrane</keyword>
<dbReference type="PANTHER" id="PTHR42682:SF3">
    <property type="entry name" value="FORMATE HYDROGENLYASE SUBUNIT 3-RELATED"/>
    <property type="match status" value="1"/>
</dbReference>
<dbReference type="InterPro" id="IPR052175">
    <property type="entry name" value="ComplexI-like_HydComp"/>
</dbReference>